<keyword evidence="2" id="KW-0472">Membrane</keyword>
<dbReference type="EMBL" id="LK023316">
    <property type="protein sequence ID" value="CDS05453.1"/>
    <property type="molecule type" value="Genomic_DNA"/>
</dbReference>
<evidence type="ECO:0008006" key="4">
    <source>
        <dbReference type="Google" id="ProtNLM"/>
    </source>
</evidence>
<feature type="transmembrane region" description="Helical" evidence="2">
    <location>
        <begin position="80"/>
        <end position="101"/>
    </location>
</feature>
<gene>
    <name evidence="3" type="ORF">LRAMOSA07981</name>
</gene>
<protein>
    <recommendedName>
        <fullName evidence="4">G-protein coupled receptors family 2 profile 2 domain-containing protein</fullName>
    </recommendedName>
</protein>
<reference evidence="3" key="1">
    <citation type="journal article" date="2014" name="Genome Announc.">
        <title>De novo whole-genome sequence and genome annotation of Lichtheimia ramosa.</title>
        <authorList>
            <person name="Linde J."/>
            <person name="Schwartze V."/>
            <person name="Binder U."/>
            <person name="Lass-Florl C."/>
            <person name="Voigt K."/>
            <person name="Horn F."/>
        </authorList>
    </citation>
    <scope>NUCLEOTIDE SEQUENCE</scope>
    <source>
        <strain evidence="3">JMRC FSU:6197</strain>
    </source>
</reference>
<feature type="transmembrane region" description="Helical" evidence="2">
    <location>
        <begin position="283"/>
        <end position="307"/>
    </location>
</feature>
<evidence type="ECO:0000256" key="2">
    <source>
        <dbReference type="SAM" id="Phobius"/>
    </source>
</evidence>
<feature type="compositionally biased region" description="Polar residues" evidence="1">
    <location>
        <begin position="335"/>
        <end position="364"/>
    </location>
</feature>
<keyword evidence="2" id="KW-0812">Transmembrane</keyword>
<dbReference type="OrthoDB" id="2280990at2759"/>
<organism evidence="3">
    <name type="scientific">Lichtheimia ramosa</name>
    <dbReference type="NCBI Taxonomy" id="688394"/>
    <lineage>
        <taxon>Eukaryota</taxon>
        <taxon>Fungi</taxon>
        <taxon>Fungi incertae sedis</taxon>
        <taxon>Mucoromycota</taxon>
        <taxon>Mucoromycotina</taxon>
        <taxon>Mucoromycetes</taxon>
        <taxon>Mucorales</taxon>
        <taxon>Lichtheimiaceae</taxon>
        <taxon>Lichtheimia</taxon>
    </lineage>
</organism>
<keyword evidence="2" id="KW-1133">Transmembrane helix</keyword>
<feature type="region of interest" description="Disordered" evidence="1">
    <location>
        <begin position="323"/>
        <end position="364"/>
    </location>
</feature>
<accession>A0A077WE94</accession>
<feature type="transmembrane region" description="Helical" evidence="2">
    <location>
        <begin position="199"/>
        <end position="221"/>
    </location>
</feature>
<evidence type="ECO:0000313" key="3">
    <source>
        <dbReference type="EMBL" id="CDS05453.1"/>
    </source>
</evidence>
<feature type="transmembrane region" description="Helical" evidence="2">
    <location>
        <begin position="250"/>
        <end position="271"/>
    </location>
</feature>
<dbReference type="AlphaFoldDB" id="A0A077WE94"/>
<feature type="transmembrane region" description="Helical" evidence="2">
    <location>
        <begin position="38"/>
        <end position="59"/>
    </location>
</feature>
<name>A0A077WE94_9FUNG</name>
<feature type="transmembrane region" description="Helical" evidence="2">
    <location>
        <begin position="121"/>
        <end position="139"/>
    </location>
</feature>
<feature type="transmembrane region" description="Helical" evidence="2">
    <location>
        <begin position="160"/>
        <end position="184"/>
    </location>
</feature>
<sequence>MSASYDGFWKICDDNGVCHCDWRLTVYGCEEEKHMVPFYIALAAFSGLVGTMAAILGYYRIILLNQTVFDCRTGFPRPKPIESMIVFGTAFNILRMIHAIIMVTDVAPNVAFRSFMFEFPWHFGIGALACYLFGIAHTLSDSNKTVYNRWIRSPIIIDGVCLIFIVGPHITNNVCSIAAGVYAIRQDYLIAEGFTNALYWFWTFYTGCLGILILFAGLRLLRLLTRHLHERQQGQVCIRKVKLGTLKVKIIIVAGSTCLTGFAVIMILYAACRIPITQNTAENVAIACVWMFNGVAATAAIFMGIVLNPRLATLAASFGSSSGGGGTSANRSHHMSTSSGTNETATATQSESKWQATQHTSMTSGWTAVDSKPKYSLGDIKDMPEFVTPGGETIRSQIDEDQLNYNAMTSIARAPPRNLSSTEDHRYRHVENDTITLSSTTGLNTAMQHSHYY</sequence>
<evidence type="ECO:0000256" key="1">
    <source>
        <dbReference type="SAM" id="MobiDB-lite"/>
    </source>
</evidence>
<proteinExistence type="predicted"/>